<keyword evidence="7" id="KW-1133">Transmembrane helix</keyword>
<proteinExistence type="inferred from homology"/>
<dbReference type="SMART" id="SM00304">
    <property type="entry name" value="HAMP"/>
    <property type="match status" value="1"/>
</dbReference>
<evidence type="ECO:0000256" key="1">
    <source>
        <dbReference type="ARBA" id="ARBA00004236"/>
    </source>
</evidence>
<dbReference type="SMART" id="SM00283">
    <property type="entry name" value="MA"/>
    <property type="match status" value="1"/>
</dbReference>
<dbReference type="GO" id="GO:0004888">
    <property type="term" value="F:transmembrane signaling receptor activity"/>
    <property type="evidence" value="ECO:0007669"/>
    <property type="project" value="InterPro"/>
</dbReference>
<reference evidence="10 11" key="1">
    <citation type="submission" date="2016-10" db="EMBL/GenBank/DDBJ databases">
        <authorList>
            <person name="de Groot N.N."/>
        </authorList>
    </citation>
    <scope>NUCLEOTIDE SEQUENCE [LARGE SCALE GENOMIC DNA]</scope>
    <source>
        <strain evidence="10 11">CGMCC 1.10434</strain>
    </source>
</reference>
<keyword evidence="2" id="KW-1003">Cell membrane</keyword>
<evidence type="ECO:0000313" key="10">
    <source>
        <dbReference type="EMBL" id="SEN53706.1"/>
    </source>
</evidence>
<comment type="similarity">
    <text evidence="5">Belongs to the methyl-accepting chemotaxis (MCP) protein family.</text>
</comment>
<evidence type="ECO:0000256" key="6">
    <source>
        <dbReference type="PROSITE-ProRule" id="PRU00284"/>
    </source>
</evidence>
<dbReference type="Gene3D" id="1.10.287.950">
    <property type="entry name" value="Methyl-accepting chemotaxis protein"/>
    <property type="match status" value="1"/>
</dbReference>
<dbReference type="OrthoDB" id="243053at2"/>
<dbReference type="CDD" id="cd06225">
    <property type="entry name" value="HAMP"/>
    <property type="match status" value="1"/>
</dbReference>
<sequence>MIRSIEKKMSMMFILILFLVVGLGVLSLFGLRSLRNELNDIYEYHVYGITQVAEAKQAIFELERTRDNMIFTDLPSERVNLSEEVLAYFEIFAQQLIDIESTLVTNEEKNFFKEIQSLHSDLLKNEETIVRFALDNNMTVATSFRTISRSLIEQTHEQFENIMASKSQLASHANQRADDVFQFNQLLTIATFVVLIMLVIFSLSNVRQTVVQPIKKINQLMSILATGDFSVNMIKLKTKDELASLGSAINRMISSIRQILLEINQTAEEAAMSSEELTAISQQQATTVEQLVNAIDKLANRSDEQTADSRLANDHMNEMSTWLATNQTAIAKVLNASHDIALKQAEGFEIVNQLVVQNEASQQEATIVYKKVIANQQSAVKIEEAGEMIQSIADQTGLLALNAAIEAARAAEFGGGFAVVAKEIRKLANQSHQFAQHILVIINELKVYSDEVVHHISALNVKMELQAENVKHTSESFTAIEQAVEQTELATKELEQVAVALEEKKGLTQSIVGQLAEKAAENALTTNGVAHSVNEQETSVKEISASSEGLAHISNQLHKLVNAFKL</sequence>
<evidence type="ECO:0000256" key="4">
    <source>
        <dbReference type="ARBA" id="ARBA00023136"/>
    </source>
</evidence>
<dbReference type="Pfam" id="PF00015">
    <property type="entry name" value="MCPsignal"/>
    <property type="match status" value="1"/>
</dbReference>
<dbReference type="PANTHER" id="PTHR43531">
    <property type="entry name" value="PROTEIN ICFG"/>
    <property type="match status" value="1"/>
</dbReference>
<dbReference type="RefSeq" id="WP_091493991.1">
    <property type="nucleotide sequence ID" value="NZ_FODJ01000001.1"/>
</dbReference>
<dbReference type="InterPro" id="IPR004089">
    <property type="entry name" value="MCPsignal_dom"/>
</dbReference>
<gene>
    <name evidence="10" type="ORF">SAMN04488134_101305</name>
</gene>
<comment type="subcellular location">
    <subcellularLocation>
        <location evidence="1">Cell membrane</location>
    </subcellularLocation>
</comment>
<evidence type="ECO:0000259" key="9">
    <source>
        <dbReference type="PROSITE" id="PS50885"/>
    </source>
</evidence>
<name>A0A1H8HBS4_9BACI</name>
<evidence type="ECO:0000256" key="3">
    <source>
        <dbReference type="ARBA" id="ARBA00022500"/>
    </source>
</evidence>
<dbReference type="InterPro" id="IPR004090">
    <property type="entry name" value="Chemotax_Me-accpt_rcpt"/>
</dbReference>
<dbReference type="GO" id="GO:0006935">
    <property type="term" value="P:chemotaxis"/>
    <property type="evidence" value="ECO:0007669"/>
    <property type="project" value="UniProtKB-KW"/>
</dbReference>
<dbReference type="Proteomes" id="UP000199300">
    <property type="component" value="Unassembled WGS sequence"/>
</dbReference>
<keyword evidence="6" id="KW-0807">Transducer</keyword>
<dbReference type="GO" id="GO:0005886">
    <property type="term" value="C:plasma membrane"/>
    <property type="evidence" value="ECO:0007669"/>
    <property type="project" value="UniProtKB-SubCell"/>
</dbReference>
<keyword evidence="7" id="KW-0812">Transmembrane</keyword>
<feature type="domain" description="HAMP" evidence="9">
    <location>
        <begin position="208"/>
        <end position="261"/>
    </location>
</feature>
<evidence type="ECO:0000259" key="8">
    <source>
        <dbReference type="PROSITE" id="PS50111"/>
    </source>
</evidence>
<evidence type="ECO:0000256" key="5">
    <source>
        <dbReference type="ARBA" id="ARBA00029447"/>
    </source>
</evidence>
<dbReference type="PROSITE" id="PS50111">
    <property type="entry name" value="CHEMOTAXIS_TRANSDUC_2"/>
    <property type="match status" value="1"/>
</dbReference>
<dbReference type="PANTHER" id="PTHR43531:SF11">
    <property type="entry name" value="METHYL-ACCEPTING CHEMOTAXIS PROTEIN 3"/>
    <property type="match status" value="1"/>
</dbReference>
<dbReference type="EMBL" id="FODJ01000001">
    <property type="protein sequence ID" value="SEN53706.1"/>
    <property type="molecule type" value="Genomic_DNA"/>
</dbReference>
<dbReference type="Pfam" id="PF00672">
    <property type="entry name" value="HAMP"/>
    <property type="match status" value="1"/>
</dbReference>
<protein>
    <submittedName>
        <fullName evidence="10">Methyl-accepting chemotaxis protein</fullName>
    </submittedName>
</protein>
<keyword evidence="4 7" id="KW-0472">Membrane</keyword>
<dbReference type="GO" id="GO:0007165">
    <property type="term" value="P:signal transduction"/>
    <property type="evidence" value="ECO:0007669"/>
    <property type="project" value="UniProtKB-KW"/>
</dbReference>
<dbReference type="PRINTS" id="PR00260">
    <property type="entry name" value="CHEMTRNSDUCR"/>
</dbReference>
<dbReference type="STRING" id="872970.SAMN04488134_101305"/>
<dbReference type="AlphaFoldDB" id="A0A1H8HBS4"/>
<keyword evidence="11" id="KW-1185">Reference proteome</keyword>
<dbReference type="InterPro" id="IPR051310">
    <property type="entry name" value="MCP_chemotaxis"/>
</dbReference>
<dbReference type="PROSITE" id="PS50885">
    <property type="entry name" value="HAMP"/>
    <property type="match status" value="1"/>
</dbReference>
<dbReference type="InterPro" id="IPR024478">
    <property type="entry name" value="HlyB_4HB_MCP"/>
</dbReference>
<keyword evidence="3" id="KW-0145">Chemotaxis</keyword>
<dbReference type="InterPro" id="IPR003660">
    <property type="entry name" value="HAMP_dom"/>
</dbReference>
<dbReference type="Pfam" id="PF12729">
    <property type="entry name" value="4HB_MCP_1"/>
    <property type="match status" value="1"/>
</dbReference>
<feature type="domain" description="Methyl-accepting transducer" evidence="8">
    <location>
        <begin position="280"/>
        <end position="519"/>
    </location>
</feature>
<evidence type="ECO:0000313" key="11">
    <source>
        <dbReference type="Proteomes" id="UP000199300"/>
    </source>
</evidence>
<evidence type="ECO:0000256" key="2">
    <source>
        <dbReference type="ARBA" id="ARBA00022475"/>
    </source>
</evidence>
<evidence type="ECO:0000256" key="7">
    <source>
        <dbReference type="SAM" id="Phobius"/>
    </source>
</evidence>
<dbReference type="SUPFAM" id="SSF58104">
    <property type="entry name" value="Methyl-accepting chemotaxis protein (MCP) signaling domain"/>
    <property type="match status" value="1"/>
</dbReference>
<organism evidence="10 11">
    <name type="scientific">Amphibacillus marinus</name>
    <dbReference type="NCBI Taxonomy" id="872970"/>
    <lineage>
        <taxon>Bacteria</taxon>
        <taxon>Bacillati</taxon>
        <taxon>Bacillota</taxon>
        <taxon>Bacilli</taxon>
        <taxon>Bacillales</taxon>
        <taxon>Bacillaceae</taxon>
        <taxon>Amphibacillus</taxon>
    </lineage>
</organism>
<accession>A0A1H8HBS4</accession>
<feature type="transmembrane region" description="Helical" evidence="7">
    <location>
        <begin position="186"/>
        <end position="206"/>
    </location>
</feature>